<sequence>MSTRFQATVFLLGILSLSGVALAQQLRGQGRQATVPAAILNGAEQGRLRVPGAARLRYAETGCAAGVCTEPPKRSEQAEAAPVADACSSLGTARDRNGRTIRRLCTFN</sequence>
<protein>
    <submittedName>
        <fullName evidence="2">Uncharacterized protein</fullName>
    </submittedName>
</protein>
<evidence type="ECO:0000313" key="2">
    <source>
        <dbReference type="EMBL" id="MBD3848791.1"/>
    </source>
</evidence>
<evidence type="ECO:0000313" key="3">
    <source>
        <dbReference type="Proteomes" id="UP000619295"/>
    </source>
</evidence>
<dbReference type="EMBL" id="JACXWY010000023">
    <property type="protein sequence ID" value="MBD3848791.1"/>
    <property type="molecule type" value="Genomic_DNA"/>
</dbReference>
<organism evidence="2 3">
    <name type="scientific">Bosea spartocytisi</name>
    <dbReference type="NCBI Taxonomy" id="2773451"/>
    <lineage>
        <taxon>Bacteria</taxon>
        <taxon>Pseudomonadati</taxon>
        <taxon>Pseudomonadota</taxon>
        <taxon>Alphaproteobacteria</taxon>
        <taxon>Hyphomicrobiales</taxon>
        <taxon>Boseaceae</taxon>
        <taxon>Bosea</taxon>
    </lineage>
</organism>
<dbReference type="RefSeq" id="WP_191125704.1">
    <property type="nucleotide sequence ID" value="NZ_JACXWY010000023.1"/>
</dbReference>
<keyword evidence="3" id="KW-1185">Reference proteome</keyword>
<evidence type="ECO:0000256" key="1">
    <source>
        <dbReference type="SAM" id="SignalP"/>
    </source>
</evidence>
<feature type="signal peptide" evidence="1">
    <location>
        <begin position="1"/>
        <end position="23"/>
    </location>
</feature>
<accession>A0A927EFP9</accession>
<dbReference type="Proteomes" id="UP000619295">
    <property type="component" value="Unassembled WGS sequence"/>
</dbReference>
<dbReference type="AlphaFoldDB" id="A0A927EFP9"/>
<proteinExistence type="predicted"/>
<gene>
    <name evidence="2" type="ORF">IED13_24100</name>
</gene>
<name>A0A927EFP9_9HYPH</name>
<feature type="chain" id="PRO_5037665233" evidence="1">
    <location>
        <begin position="24"/>
        <end position="108"/>
    </location>
</feature>
<reference evidence="2" key="1">
    <citation type="submission" date="2020-09" db="EMBL/GenBank/DDBJ databases">
        <title>Bosea spartocytisi sp. nov. a root nodule endophyte of Spartocytisus supranubius in the high mountain ecosystem fo the Teide National Park (Canary Islands, Spain).</title>
        <authorList>
            <person name="Pulido-Suarez L."/>
            <person name="Peix A."/>
            <person name="Igual J.M."/>
            <person name="Socas-Perez N."/>
            <person name="Velazquez E."/>
            <person name="Flores-Felix J.D."/>
            <person name="Leon-Barrios M."/>
        </authorList>
    </citation>
    <scope>NUCLEOTIDE SEQUENCE</scope>
    <source>
        <strain evidence="2">SSUT16</strain>
    </source>
</reference>
<comment type="caution">
    <text evidence="2">The sequence shown here is derived from an EMBL/GenBank/DDBJ whole genome shotgun (WGS) entry which is preliminary data.</text>
</comment>
<keyword evidence="1" id="KW-0732">Signal</keyword>